<dbReference type="OMA" id="DMFNIET"/>
<dbReference type="Pfam" id="PF03403">
    <property type="entry name" value="PAF-AH_p_II"/>
    <property type="match status" value="1"/>
</dbReference>
<feature type="chain" id="PRO_5003839980" description="1-alkyl-2-acetylglycerophosphocholine esterase" evidence="5">
    <location>
        <begin position="24"/>
        <end position="394"/>
    </location>
</feature>
<protein>
    <recommendedName>
        <fullName evidence="1">1-alkyl-2-acetylglycerophosphocholine esterase</fullName>
        <ecNumber evidence="1">3.1.1.47</ecNumber>
    </recommendedName>
</protein>
<dbReference type="eggNOG" id="KOG3847">
    <property type="taxonomic scope" value="Eukaryota"/>
</dbReference>
<dbReference type="SUPFAM" id="SSF53474">
    <property type="entry name" value="alpha/beta-Hydrolases"/>
    <property type="match status" value="1"/>
</dbReference>
<sequence length="394" mass="42219">MIGILARASFLLGCAVIAPSSTAFTTTLFDSTANIPDAVAYPVAFASSFRVGARVAVINQPRVPSIDVLVGSSVLRLPGGALVRLFYPASSNVTSQEEAPYCTNGRETTNGMSALVGFEQLGLSFLLAHLANAPSGCLKNAPMKADESGSLPLLVYSHGYGGNMDMASFFHRTMASKGMIVASIEHTDGTASSTVIREKDGTERLQRFNRYLMTDRQQLTRRATELLEALDELPGTIRDMFNIETATVMLGGHSYGCPSAIMAANGASSETKCDGLILHDPALGMGYGMLPPNGARIDTPTITYTSDEYNRGRVRYGDTTLHVKGCFHGNFVDAALWAPRVVMRALSLIIPAAGPACPREIHEQLADSAMEFLKCRDASSQHVIGGSLFERVHF</sequence>
<evidence type="ECO:0000313" key="6">
    <source>
        <dbReference type="EMBL" id="EJK47419.1"/>
    </source>
</evidence>
<dbReference type="GO" id="GO:0003847">
    <property type="term" value="F:1-alkyl-2-acetylglycerophosphocholine esterase activity"/>
    <property type="evidence" value="ECO:0007669"/>
    <property type="project" value="UniProtKB-EC"/>
</dbReference>
<evidence type="ECO:0000256" key="2">
    <source>
        <dbReference type="ARBA" id="ARBA00022801"/>
    </source>
</evidence>
<dbReference type="EC" id="3.1.1.47" evidence="1"/>
<evidence type="ECO:0000256" key="3">
    <source>
        <dbReference type="ARBA" id="ARBA00022963"/>
    </source>
</evidence>
<evidence type="ECO:0000256" key="5">
    <source>
        <dbReference type="SAM" id="SignalP"/>
    </source>
</evidence>
<keyword evidence="2" id="KW-0378">Hydrolase</keyword>
<dbReference type="Gene3D" id="3.40.50.1820">
    <property type="entry name" value="alpha/beta hydrolase"/>
    <property type="match status" value="1"/>
</dbReference>
<dbReference type="Proteomes" id="UP000266841">
    <property type="component" value="Unassembled WGS sequence"/>
</dbReference>
<dbReference type="InterPro" id="IPR029058">
    <property type="entry name" value="AB_hydrolase_fold"/>
</dbReference>
<proteinExistence type="predicted"/>
<organism evidence="6 7">
    <name type="scientific">Thalassiosira oceanica</name>
    <name type="common">Marine diatom</name>
    <dbReference type="NCBI Taxonomy" id="159749"/>
    <lineage>
        <taxon>Eukaryota</taxon>
        <taxon>Sar</taxon>
        <taxon>Stramenopiles</taxon>
        <taxon>Ochrophyta</taxon>
        <taxon>Bacillariophyta</taxon>
        <taxon>Coscinodiscophyceae</taxon>
        <taxon>Thalassiosirophycidae</taxon>
        <taxon>Thalassiosirales</taxon>
        <taxon>Thalassiosiraceae</taxon>
        <taxon>Thalassiosira</taxon>
    </lineage>
</organism>
<dbReference type="PANTHER" id="PTHR10272">
    <property type="entry name" value="PLATELET-ACTIVATING FACTOR ACETYLHYDROLASE"/>
    <property type="match status" value="1"/>
</dbReference>
<name>K0R654_THAOC</name>
<keyword evidence="3" id="KW-0442">Lipid degradation</keyword>
<feature type="signal peptide" evidence="5">
    <location>
        <begin position="1"/>
        <end position="23"/>
    </location>
</feature>
<reference evidence="6 7" key="1">
    <citation type="journal article" date="2012" name="Genome Biol.">
        <title>Genome and low-iron response of an oceanic diatom adapted to chronic iron limitation.</title>
        <authorList>
            <person name="Lommer M."/>
            <person name="Specht M."/>
            <person name="Roy A.S."/>
            <person name="Kraemer L."/>
            <person name="Andreson R."/>
            <person name="Gutowska M.A."/>
            <person name="Wolf J."/>
            <person name="Bergner S.V."/>
            <person name="Schilhabel M.B."/>
            <person name="Klostermeier U.C."/>
            <person name="Beiko R.G."/>
            <person name="Rosenstiel P."/>
            <person name="Hippler M."/>
            <person name="Laroche J."/>
        </authorList>
    </citation>
    <scope>NUCLEOTIDE SEQUENCE [LARGE SCALE GENOMIC DNA]</scope>
    <source>
        <strain evidence="6 7">CCMP1005</strain>
    </source>
</reference>
<evidence type="ECO:0000313" key="7">
    <source>
        <dbReference type="Proteomes" id="UP000266841"/>
    </source>
</evidence>
<dbReference type="GO" id="GO:0016042">
    <property type="term" value="P:lipid catabolic process"/>
    <property type="evidence" value="ECO:0007669"/>
    <property type="project" value="UniProtKB-KW"/>
</dbReference>
<dbReference type="PANTHER" id="PTHR10272:SF0">
    <property type="entry name" value="PLATELET-ACTIVATING FACTOR ACETYLHYDROLASE"/>
    <property type="match status" value="1"/>
</dbReference>
<keyword evidence="4" id="KW-0443">Lipid metabolism</keyword>
<dbReference type="OrthoDB" id="2363873at2759"/>
<gene>
    <name evidence="6" type="ORF">THAOC_33859</name>
</gene>
<keyword evidence="7" id="KW-1185">Reference proteome</keyword>
<evidence type="ECO:0000256" key="1">
    <source>
        <dbReference type="ARBA" id="ARBA00013201"/>
    </source>
</evidence>
<accession>K0R654</accession>
<comment type="caution">
    <text evidence="6">The sequence shown here is derived from an EMBL/GenBank/DDBJ whole genome shotgun (WGS) entry which is preliminary data.</text>
</comment>
<dbReference type="AlphaFoldDB" id="K0R654"/>
<dbReference type="EMBL" id="AGNL01046977">
    <property type="protein sequence ID" value="EJK47419.1"/>
    <property type="molecule type" value="Genomic_DNA"/>
</dbReference>
<keyword evidence="5" id="KW-0732">Signal</keyword>
<evidence type="ECO:0000256" key="4">
    <source>
        <dbReference type="ARBA" id="ARBA00023098"/>
    </source>
</evidence>